<protein>
    <submittedName>
        <fullName evidence="1">(diamondback moth) hypothetical protein</fullName>
    </submittedName>
</protein>
<evidence type="ECO:0000313" key="2">
    <source>
        <dbReference type="Proteomes" id="UP000653454"/>
    </source>
</evidence>
<sequence length="141" mass="16147">IEASQVRTWTSGTHRRCDRASTTAGQRAVIGASEVSEFGRFPRCEAAELEHSGLVTHAEAHSRVLMEVPARVDERCNERSYLDRKFTWFNHTRGRIRGTEVAAFILHGQRNVISASRVNIVLRSYTEWLLCEIYKFDLLIL</sequence>
<reference evidence="1" key="1">
    <citation type="submission" date="2020-11" db="EMBL/GenBank/DDBJ databases">
        <authorList>
            <person name="Whiteford S."/>
        </authorList>
    </citation>
    <scope>NUCLEOTIDE SEQUENCE</scope>
</reference>
<evidence type="ECO:0000313" key="1">
    <source>
        <dbReference type="EMBL" id="CAG9122569.1"/>
    </source>
</evidence>
<keyword evidence="2" id="KW-1185">Reference proteome</keyword>
<gene>
    <name evidence="1" type="ORF">PLXY2_LOCUS7649</name>
</gene>
<dbReference type="Proteomes" id="UP000653454">
    <property type="component" value="Unassembled WGS sequence"/>
</dbReference>
<accession>A0A8S4F2Z5</accession>
<name>A0A8S4F2Z5_PLUXY</name>
<organism evidence="1 2">
    <name type="scientific">Plutella xylostella</name>
    <name type="common">Diamondback moth</name>
    <name type="synonym">Plutella maculipennis</name>
    <dbReference type="NCBI Taxonomy" id="51655"/>
    <lineage>
        <taxon>Eukaryota</taxon>
        <taxon>Metazoa</taxon>
        <taxon>Ecdysozoa</taxon>
        <taxon>Arthropoda</taxon>
        <taxon>Hexapoda</taxon>
        <taxon>Insecta</taxon>
        <taxon>Pterygota</taxon>
        <taxon>Neoptera</taxon>
        <taxon>Endopterygota</taxon>
        <taxon>Lepidoptera</taxon>
        <taxon>Glossata</taxon>
        <taxon>Ditrysia</taxon>
        <taxon>Yponomeutoidea</taxon>
        <taxon>Plutellidae</taxon>
        <taxon>Plutella</taxon>
    </lineage>
</organism>
<feature type="non-terminal residue" evidence="1">
    <location>
        <position position="1"/>
    </location>
</feature>
<comment type="caution">
    <text evidence="1">The sequence shown here is derived from an EMBL/GenBank/DDBJ whole genome shotgun (WGS) entry which is preliminary data.</text>
</comment>
<proteinExistence type="predicted"/>
<dbReference type="AlphaFoldDB" id="A0A8S4F2Z5"/>
<dbReference type="EMBL" id="CAJHNJ030000027">
    <property type="protein sequence ID" value="CAG9122569.1"/>
    <property type="molecule type" value="Genomic_DNA"/>
</dbReference>